<dbReference type="KEGG" id="sesp:BN6_46910"/>
<dbReference type="AlphaFoldDB" id="K0JVT8"/>
<gene>
    <name evidence="1" type="ordered locus">BN6_46910</name>
</gene>
<evidence type="ECO:0000313" key="2">
    <source>
        <dbReference type="Proteomes" id="UP000006281"/>
    </source>
</evidence>
<dbReference type="Proteomes" id="UP000006281">
    <property type="component" value="Chromosome"/>
</dbReference>
<reference evidence="1 2" key="1">
    <citation type="journal article" date="2012" name="BMC Genomics">
        <title>Complete genome sequence of Saccharothrix espanaensis DSM 44229T and comparison to the other completely sequenced Pseudonocardiaceae.</title>
        <authorList>
            <person name="Strobel T."/>
            <person name="Al-Dilaimi A."/>
            <person name="Blom J."/>
            <person name="Gessner A."/>
            <person name="Kalinowski J."/>
            <person name="Luzhetska M."/>
            <person name="Puhler A."/>
            <person name="Szczepanowski R."/>
            <person name="Bechthold A."/>
            <person name="Ruckert C."/>
        </authorList>
    </citation>
    <scope>NUCLEOTIDE SEQUENCE [LARGE SCALE GENOMIC DNA]</scope>
    <source>
        <strain evidence="2">ATCC 51144 / DSM 44229 / JCM 9112 / NBRC 15066 / NRRL 15764</strain>
    </source>
</reference>
<keyword evidence="2" id="KW-1185">Reference proteome</keyword>
<dbReference type="HOGENOM" id="CLU_2438991_0_0_11"/>
<name>K0JVT8_SACES</name>
<dbReference type="STRING" id="1179773.BN6_46910"/>
<organism evidence="1 2">
    <name type="scientific">Saccharothrix espanaensis (strain ATCC 51144 / DSM 44229 / JCM 9112 / NBRC 15066 / NRRL 15764)</name>
    <dbReference type="NCBI Taxonomy" id="1179773"/>
    <lineage>
        <taxon>Bacteria</taxon>
        <taxon>Bacillati</taxon>
        <taxon>Actinomycetota</taxon>
        <taxon>Actinomycetes</taxon>
        <taxon>Pseudonocardiales</taxon>
        <taxon>Pseudonocardiaceae</taxon>
        <taxon>Saccharothrix</taxon>
    </lineage>
</organism>
<sequence>MARRRAGVGGATLMTAQWWPWFDFRLVRRVPAAAFRPRPGVAAAAPDISRPALRQWTRHHRLLPTALPKSLTAPQWADLFHLTGRTGGPL</sequence>
<dbReference type="PATRIC" id="fig|1179773.3.peg.4700"/>
<accession>K0JVT8</accession>
<evidence type="ECO:0000313" key="1">
    <source>
        <dbReference type="EMBL" id="CCH31970.1"/>
    </source>
</evidence>
<protein>
    <submittedName>
        <fullName evidence="1">Uncharacterized protein</fullName>
    </submittedName>
</protein>
<proteinExistence type="predicted"/>
<dbReference type="EMBL" id="HE804045">
    <property type="protein sequence ID" value="CCH31970.1"/>
    <property type="molecule type" value="Genomic_DNA"/>
</dbReference>
<dbReference type="eggNOG" id="COG0030">
    <property type="taxonomic scope" value="Bacteria"/>
</dbReference>